<feature type="compositionally biased region" description="Basic and acidic residues" evidence="1">
    <location>
        <begin position="190"/>
        <end position="199"/>
    </location>
</feature>
<evidence type="ECO:0000313" key="2">
    <source>
        <dbReference type="EnsemblMetazoa" id="AMAM002943-PA"/>
    </source>
</evidence>
<feature type="compositionally biased region" description="Low complexity" evidence="1">
    <location>
        <begin position="343"/>
        <end position="357"/>
    </location>
</feature>
<evidence type="ECO:0000313" key="3">
    <source>
        <dbReference type="Proteomes" id="UP000075901"/>
    </source>
</evidence>
<evidence type="ECO:0000256" key="1">
    <source>
        <dbReference type="SAM" id="MobiDB-lite"/>
    </source>
</evidence>
<dbReference type="VEuPathDB" id="VectorBase:AMAM002943"/>
<feature type="compositionally biased region" description="Polar residues" evidence="1">
    <location>
        <begin position="328"/>
        <end position="342"/>
    </location>
</feature>
<feature type="compositionally biased region" description="Gly residues" evidence="1">
    <location>
        <begin position="293"/>
        <end position="305"/>
    </location>
</feature>
<protein>
    <submittedName>
        <fullName evidence="2">Uncharacterized protein</fullName>
    </submittedName>
</protein>
<reference evidence="2" key="2">
    <citation type="submission" date="2020-05" db="UniProtKB">
        <authorList>
            <consortium name="EnsemblMetazoa"/>
        </authorList>
    </citation>
    <scope>IDENTIFICATION</scope>
    <source>
        <strain evidence="2">maculatus3</strain>
    </source>
</reference>
<sequence>MAHLSPPPSPPVGQTPPAVSALNALNASSANLIQRASAFSSVLGQKWNPRDLLLLYNPLFYSGAAFPWPQFLLPQQPITPVSPNLNTSRDYTLTPEKEEIVDEDMPLNLSMKPSTSTPNARHTALTHSINIWSPASMCEKETIEGDNQSNIDIENDDDSSGDLQIDESFDSHTNHLHHHHHHHHQQHHNHQQEHRDRQRETARILTEYNSLLLNGANRQPGGGSRTTQDYFNYSKISKGYFTHLQQQQKNLEILRQNRTDLFVINGGVTGSSADNNNKEGVKNQNTQSHSGSGSAGGRMCGGSGVGTSDSSDTVPGGEQYGYLKSESMVASVSATRPDSTQPHSDSPYGSSNDSSSHGHSHSIVSTPTGEGKKSVKLYQVSNNCAFHSSTPTPAHRNDYSHKARPCYFGGLAF</sequence>
<keyword evidence="3" id="KW-1185">Reference proteome</keyword>
<feature type="region of interest" description="Disordered" evidence="1">
    <location>
        <begin position="268"/>
        <end position="372"/>
    </location>
</feature>
<proteinExistence type="predicted"/>
<organism evidence="2 3">
    <name type="scientific">Anopheles maculatus</name>
    <dbReference type="NCBI Taxonomy" id="74869"/>
    <lineage>
        <taxon>Eukaryota</taxon>
        <taxon>Metazoa</taxon>
        <taxon>Ecdysozoa</taxon>
        <taxon>Arthropoda</taxon>
        <taxon>Hexapoda</taxon>
        <taxon>Insecta</taxon>
        <taxon>Pterygota</taxon>
        <taxon>Neoptera</taxon>
        <taxon>Endopterygota</taxon>
        <taxon>Diptera</taxon>
        <taxon>Nematocera</taxon>
        <taxon>Culicoidea</taxon>
        <taxon>Culicidae</taxon>
        <taxon>Anophelinae</taxon>
        <taxon>Anopheles</taxon>
        <taxon>Anopheles maculatus group</taxon>
    </lineage>
</organism>
<reference evidence="3" key="1">
    <citation type="submission" date="2013-09" db="EMBL/GenBank/DDBJ databases">
        <title>The Genome Sequence of Anopheles maculatus species B.</title>
        <authorList>
            <consortium name="The Broad Institute Genomics Platform"/>
            <person name="Neafsey D.E."/>
            <person name="Besansky N."/>
            <person name="Howell P."/>
            <person name="Walton C."/>
            <person name="Young S.K."/>
            <person name="Zeng Q."/>
            <person name="Gargeya S."/>
            <person name="Fitzgerald M."/>
            <person name="Haas B."/>
            <person name="Abouelleil A."/>
            <person name="Allen A.W."/>
            <person name="Alvarado L."/>
            <person name="Arachchi H.M."/>
            <person name="Berlin A.M."/>
            <person name="Chapman S.B."/>
            <person name="Gainer-Dewar J."/>
            <person name="Goldberg J."/>
            <person name="Griggs A."/>
            <person name="Gujja S."/>
            <person name="Hansen M."/>
            <person name="Howarth C."/>
            <person name="Imamovic A."/>
            <person name="Ireland A."/>
            <person name="Larimer J."/>
            <person name="McCowan C."/>
            <person name="Murphy C."/>
            <person name="Pearson M."/>
            <person name="Poon T.W."/>
            <person name="Priest M."/>
            <person name="Roberts A."/>
            <person name="Saif S."/>
            <person name="Shea T."/>
            <person name="Sisk P."/>
            <person name="Sykes S."/>
            <person name="Wortman J."/>
            <person name="Nusbaum C."/>
            <person name="Birren B."/>
        </authorList>
    </citation>
    <scope>NUCLEOTIDE SEQUENCE [LARGE SCALE GENOMIC DNA]</scope>
    <source>
        <strain evidence="3">maculatus3</strain>
    </source>
</reference>
<feature type="region of interest" description="Disordered" evidence="1">
    <location>
        <begin position="148"/>
        <end position="167"/>
    </location>
</feature>
<name>A0A182SAJ9_9DIPT</name>
<dbReference type="EnsemblMetazoa" id="AMAM002943-RA">
    <property type="protein sequence ID" value="AMAM002943-PA"/>
    <property type="gene ID" value="AMAM002943"/>
</dbReference>
<feature type="region of interest" description="Disordered" evidence="1">
    <location>
        <begin position="174"/>
        <end position="199"/>
    </location>
</feature>
<dbReference type="Proteomes" id="UP000075901">
    <property type="component" value="Unassembled WGS sequence"/>
</dbReference>
<accession>A0A182SAJ9</accession>
<feature type="compositionally biased region" description="Acidic residues" evidence="1">
    <location>
        <begin position="153"/>
        <end position="167"/>
    </location>
</feature>
<dbReference type="AlphaFoldDB" id="A0A182SAJ9"/>
<feature type="compositionally biased region" description="Basic residues" evidence="1">
    <location>
        <begin position="174"/>
        <end position="189"/>
    </location>
</feature>